<feature type="domain" description="ABC transmembrane type-1" evidence="11">
    <location>
        <begin position="308"/>
        <end position="599"/>
    </location>
</feature>
<gene>
    <name evidence="12" type="ORF">BDQ12DRAFT_773596</name>
</gene>
<dbReference type="CDD" id="cd03250">
    <property type="entry name" value="ABCC_MRP_domain1"/>
    <property type="match status" value="1"/>
</dbReference>
<feature type="transmembrane region" description="Helical" evidence="9">
    <location>
        <begin position="434"/>
        <end position="454"/>
    </location>
</feature>
<feature type="domain" description="ABC transporter" evidence="10">
    <location>
        <begin position="630"/>
        <end position="890"/>
    </location>
</feature>
<keyword evidence="2" id="KW-0813">Transport</keyword>
<dbReference type="Gene3D" id="3.40.50.300">
    <property type="entry name" value="P-loop containing nucleotide triphosphate hydrolases"/>
    <property type="match status" value="2"/>
</dbReference>
<evidence type="ECO:0000256" key="9">
    <source>
        <dbReference type="SAM" id="Phobius"/>
    </source>
</evidence>
<dbReference type="EMBL" id="ML213678">
    <property type="protein sequence ID" value="TFK32340.1"/>
    <property type="molecule type" value="Genomic_DNA"/>
</dbReference>
<keyword evidence="6" id="KW-0067">ATP-binding</keyword>
<keyword evidence="7 9" id="KW-1133">Transmembrane helix</keyword>
<dbReference type="PROSITE" id="PS50893">
    <property type="entry name" value="ABC_TRANSPORTER_2"/>
    <property type="match status" value="2"/>
</dbReference>
<keyword evidence="13" id="KW-1185">Reference proteome</keyword>
<sequence>MPRYQFEVGVGLLIISAAGTLLAFKGFRKRQLHLVDDNELNEDYDGSANINILNSVQPKDFIEGYPKDESGFWRNMRNRKIVMALTFALTLVPQAVITGISSSHQSLQYFVYSTFTLWMLIYTMWAINRRHDAHSNFIICISIIMTIAVLGVGFATIIPSEQSSKQLVLHIQQLDLVVWYLQLGLYFFCCVVAATTPRGPTAHYLIHDIYNSSSCHVEAKIIINTAQSLACSMFSFAFFSFTTEIFMLGRSASVLELIHLPILSVQFRSAFNFSKIKQATRNIRSNSGFELGYILMRLNWSALWRLQLMAGLTAFMCYAPIFAIQKFLEHLEMDPDRQSLSWGWVYVTAIFFSNSVLVFLNSQLWSLSSNTLRTGLRLQLNTILFAKTLARKDVASSISSGDRGEDPNDLSSKAQVMTLMTTDVNRVSDLSRHIFTATDSIIGISIGTFMLYRILGISCFVGLVAVFACVPLNQLAGKALVAMQENIMKARDERLSLTNEALGAIRMLKFMGWERNFEARINRVRSRELKYQKKSFRIETLWNSMGSSIPLLFAVTCFWHFTVIQRKELTPAMAFTAVIFGETQFGITQIPELFVDGLQALVSLRRIEKYLNVPEIVAFTKLQECEAPVIRSATISWPKNVEHATGLHAMGSTPRPRSFSLENISLEFPPGEVSLVCGKTGSGKSLLLLGFLGEADILSGQVLCPRSPLDHIASCTNIDPSTPWIVKGTSAYVPQIPWLRNQSIRSNILFNLPYDSERYQKTLEACALIRDLEIFEDGDASEIGEQGINLSGGQKARISLARAVYSRASLLLLDDVLSSVDAHTARHLYHQCIKGELLTGRTIILISHNVQLCGPGAGYIVALDHGRVSFSGSWTDFEGSPIMHSIIYNKSISETKFKDGNRQSIIDSYSETEDDALEEDSLEPGPEILTFAPTKPTSRRFIEEEKRAIGRISRTIWTLYLRACGNRWYWMLFYAILALAATAPILANGWLKIWSSSTSTSSRAVYYLSVYAAVSFLSVVCTPIIRWLILFSGSIHASQVLYQKLLQAVLFTNIRFHDTISRGRLLNRFGKDFEAIDVTLPNELGRAMMITLALITTFGTITFVGGWIFFILTIIVGSNLTPDNLKVYGQIARDLRRLSSTTSSQLFSIYGEAISGLAVIRAFGASTQIMRDMLSYSDMNMNPYYWNISLNRWLSVRFQLACGGLMAFIALLALLSPTIDASLAGLALSFAWTLSLDLLWVIRRLVDVEQTMVALERVKEYSDLVPEGAEFIEPRPPAAWPSEGSIKCEDLVIRYAPDLPNVLHNINFEIRPGEKVGFLGRTGSGKSTLSLSLLRFVEPTAGRIFIDGIDISEIGLTDLRRRLTIIPQEPIILSGTIRSTIDVFAEYDDAQIFDALRRVQLIPGEGALLPELIHVEDESRVNLNTNIFSNLDSPVSELGENFSTGEKQLLCMARALLRRSKILLMDEVRLPHIDYATDERISKTIREEFIDSTVLTIAHRLRTVVDYDRIMVLEEGRIVEFDRPELLLANKSSKFYSLCEATGTEEFAVLKAMLMAKMH</sequence>
<dbReference type="CDD" id="cd03244">
    <property type="entry name" value="ABCC_MRP_domain2"/>
    <property type="match status" value="1"/>
</dbReference>
<feature type="transmembrane region" description="Helical" evidence="9">
    <location>
        <begin position="460"/>
        <end position="481"/>
    </location>
</feature>
<dbReference type="InterPro" id="IPR011527">
    <property type="entry name" value="ABC1_TM_dom"/>
</dbReference>
<evidence type="ECO:0000256" key="5">
    <source>
        <dbReference type="ARBA" id="ARBA00022741"/>
    </source>
</evidence>
<evidence type="ECO:0000256" key="3">
    <source>
        <dbReference type="ARBA" id="ARBA00022692"/>
    </source>
</evidence>
<keyword evidence="8 9" id="KW-0472">Membrane</keyword>
<dbReference type="GO" id="GO:0000329">
    <property type="term" value="C:fungal-type vacuole membrane"/>
    <property type="evidence" value="ECO:0007669"/>
    <property type="project" value="TreeGrafter"/>
</dbReference>
<feature type="transmembrane region" description="Helical" evidence="9">
    <location>
        <begin position="1196"/>
        <end position="1215"/>
    </location>
</feature>
<dbReference type="GO" id="GO:0016887">
    <property type="term" value="F:ATP hydrolysis activity"/>
    <property type="evidence" value="ECO:0007669"/>
    <property type="project" value="InterPro"/>
</dbReference>
<dbReference type="InterPro" id="IPR050173">
    <property type="entry name" value="ABC_transporter_C-like"/>
</dbReference>
<evidence type="ECO:0000256" key="4">
    <source>
        <dbReference type="ARBA" id="ARBA00022737"/>
    </source>
</evidence>
<dbReference type="CDD" id="cd18596">
    <property type="entry name" value="ABC_6TM_VMR1_D1_like"/>
    <property type="match status" value="1"/>
</dbReference>
<evidence type="ECO:0000256" key="6">
    <source>
        <dbReference type="ARBA" id="ARBA00022840"/>
    </source>
</evidence>
<accession>A0A5C3LHT4</accession>
<feature type="transmembrane region" description="Helical" evidence="9">
    <location>
        <begin position="303"/>
        <end position="324"/>
    </location>
</feature>
<dbReference type="Proteomes" id="UP000308652">
    <property type="component" value="Unassembled WGS sequence"/>
</dbReference>
<organism evidence="12 13">
    <name type="scientific">Crucibulum laeve</name>
    <dbReference type="NCBI Taxonomy" id="68775"/>
    <lineage>
        <taxon>Eukaryota</taxon>
        <taxon>Fungi</taxon>
        <taxon>Dikarya</taxon>
        <taxon>Basidiomycota</taxon>
        <taxon>Agaricomycotina</taxon>
        <taxon>Agaricomycetes</taxon>
        <taxon>Agaricomycetidae</taxon>
        <taxon>Agaricales</taxon>
        <taxon>Agaricineae</taxon>
        <taxon>Nidulariaceae</taxon>
        <taxon>Crucibulum</taxon>
    </lineage>
</organism>
<evidence type="ECO:0000313" key="13">
    <source>
        <dbReference type="Proteomes" id="UP000308652"/>
    </source>
</evidence>
<reference evidence="12 13" key="1">
    <citation type="journal article" date="2019" name="Nat. Ecol. Evol.">
        <title>Megaphylogeny resolves global patterns of mushroom evolution.</title>
        <authorList>
            <person name="Varga T."/>
            <person name="Krizsan K."/>
            <person name="Foldi C."/>
            <person name="Dima B."/>
            <person name="Sanchez-Garcia M."/>
            <person name="Sanchez-Ramirez S."/>
            <person name="Szollosi G.J."/>
            <person name="Szarkandi J.G."/>
            <person name="Papp V."/>
            <person name="Albert L."/>
            <person name="Andreopoulos W."/>
            <person name="Angelini C."/>
            <person name="Antonin V."/>
            <person name="Barry K.W."/>
            <person name="Bougher N.L."/>
            <person name="Buchanan P."/>
            <person name="Buyck B."/>
            <person name="Bense V."/>
            <person name="Catcheside P."/>
            <person name="Chovatia M."/>
            <person name="Cooper J."/>
            <person name="Damon W."/>
            <person name="Desjardin D."/>
            <person name="Finy P."/>
            <person name="Geml J."/>
            <person name="Haridas S."/>
            <person name="Hughes K."/>
            <person name="Justo A."/>
            <person name="Karasinski D."/>
            <person name="Kautmanova I."/>
            <person name="Kiss B."/>
            <person name="Kocsube S."/>
            <person name="Kotiranta H."/>
            <person name="LaButti K.M."/>
            <person name="Lechner B.E."/>
            <person name="Liimatainen K."/>
            <person name="Lipzen A."/>
            <person name="Lukacs Z."/>
            <person name="Mihaltcheva S."/>
            <person name="Morgado L.N."/>
            <person name="Niskanen T."/>
            <person name="Noordeloos M.E."/>
            <person name="Ohm R.A."/>
            <person name="Ortiz-Santana B."/>
            <person name="Ovrebo C."/>
            <person name="Racz N."/>
            <person name="Riley R."/>
            <person name="Savchenko A."/>
            <person name="Shiryaev A."/>
            <person name="Soop K."/>
            <person name="Spirin V."/>
            <person name="Szebenyi C."/>
            <person name="Tomsovsky M."/>
            <person name="Tulloss R.E."/>
            <person name="Uehling J."/>
            <person name="Grigoriev I.V."/>
            <person name="Vagvolgyi C."/>
            <person name="Papp T."/>
            <person name="Martin F.M."/>
            <person name="Miettinen O."/>
            <person name="Hibbett D.S."/>
            <person name="Nagy L.G."/>
        </authorList>
    </citation>
    <scope>NUCLEOTIDE SEQUENCE [LARGE SCALE GENOMIC DNA]</scope>
    <source>
        <strain evidence="12 13">CBS 166.37</strain>
    </source>
</reference>
<feature type="transmembrane region" description="Helical" evidence="9">
    <location>
        <begin position="1221"/>
        <end position="1242"/>
    </location>
</feature>
<dbReference type="InterPro" id="IPR017871">
    <property type="entry name" value="ABC_transporter-like_CS"/>
</dbReference>
<feature type="transmembrane region" description="Helical" evidence="9">
    <location>
        <begin position="1005"/>
        <end position="1029"/>
    </location>
</feature>
<dbReference type="FunFam" id="1.20.1560.10:FF:000013">
    <property type="entry name" value="ABC transporter C family member 2"/>
    <property type="match status" value="1"/>
</dbReference>
<evidence type="ECO:0000313" key="12">
    <source>
        <dbReference type="EMBL" id="TFK32340.1"/>
    </source>
</evidence>
<dbReference type="InterPro" id="IPR003593">
    <property type="entry name" value="AAA+_ATPase"/>
</dbReference>
<feature type="transmembrane region" description="Helical" evidence="9">
    <location>
        <begin position="137"/>
        <end position="158"/>
    </location>
</feature>
<keyword evidence="5" id="KW-0547">Nucleotide-binding</keyword>
<feature type="transmembrane region" description="Helical" evidence="9">
    <location>
        <begin position="1087"/>
        <end position="1116"/>
    </location>
</feature>
<evidence type="ECO:0000256" key="8">
    <source>
        <dbReference type="ARBA" id="ARBA00023136"/>
    </source>
</evidence>
<dbReference type="PANTHER" id="PTHR24223:SF353">
    <property type="entry name" value="ABC TRANSPORTER ATP-BINDING PROTEIN_PERMEASE VMR1-RELATED"/>
    <property type="match status" value="1"/>
</dbReference>
<dbReference type="PROSITE" id="PS50929">
    <property type="entry name" value="ABC_TM1F"/>
    <property type="match status" value="2"/>
</dbReference>
<evidence type="ECO:0000259" key="10">
    <source>
        <dbReference type="PROSITE" id="PS50893"/>
    </source>
</evidence>
<dbReference type="SUPFAM" id="SSF52540">
    <property type="entry name" value="P-loop containing nucleoside triphosphate hydrolases"/>
    <property type="match status" value="2"/>
</dbReference>
<feature type="transmembrane region" description="Helical" evidence="9">
    <location>
        <begin position="178"/>
        <end position="196"/>
    </location>
</feature>
<comment type="subcellular location">
    <subcellularLocation>
        <location evidence="1">Membrane</location>
        <topology evidence="1">Multi-pass membrane protein</topology>
    </subcellularLocation>
</comment>
<feature type="transmembrane region" description="Helical" evidence="9">
    <location>
        <begin position="344"/>
        <end position="367"/>
    </location>
</feature>
<feature type="domain" description="ABC transporter" evidence="10">
    <location>
        <begin position="1286"/>
        <end position="1540"/>
    </location>
</feature>
<dbReference type="Pfam" id="PF00005">
    <property type="entry name" value="ABC_tran"/>
    <property type="match status" value="2"/>
</dbReference>
<feature type="domain" description="ABC transmembrane type-1" evidence="11">
    <location>
        <begin position="978"/>
        <end position="1250"/>
    </location>
</feature>
<evidence type="ECO:0000256" key="2">
    <source>
        <dbReference type="ARBA" id="ARBA00022448"/>
    </source>
</evidence>
<dbReference type="SUPFAM" id="SSF90123">
    <property type="entry name" value="ABC transporter transmembrane region"/>
    <property type="match status" value="2"/>
</dbReference>
<keyword evidence="4" id="KW-0677">Repeat</keyword>
<dbReference type="InterPro" id="IPR027417">
    <property type="entry name" value="P-loop_NTPase"/>
</dbReference>
<dbReference type="PANTHER" id="PTHR24223">
    <property type="entry name" value="ATP-BINDING CASSETTE SUB-FAMILY C"/>
    <property type="match status" value="1"/>
</dbReference>
<feature type="transmembrane region" description="Helical" evidence="9">
    <location>
        <begin position="968"/>
        <end position="993"/>
    </location>
</feature>
<feature type="transmembrane region" description="Helical" evidence="9">
    <location>
        <begin position="6"/>
        <end position="24"/>
    </location>
</feature>
<dbReference type="GO" id="GO:0140359">
    <property type="term" value="F:ABC-type transporter activity"/>
    <property type="evidence" value="ECO:0007669"/>
    <property type="project" value="InterPro"/>
</dbReference>
<evidence type="ECO:0000256" key="7">
    <source>
        <dbReference type="ARBA" id="ARBA00022989"/>
    </source>
</evidence>
<keyword evidence="3 9" id="KW-0812">Transmembrane</keyword>
<dbReference type="OrthoDB" id="6500128at2759"/>
<feature type="transmembrane region" description="Helical" evidence="9">
    <location>
        <begin position="107"/>
        <end position="125"/>
    </location>
</feature>
<dbReference type="STRING" id="68775.A0A5C3LHT4"/>
<feature type="transmembrane region" description="Helical" evidence="9">
    <location>
        <begin position="81"/>
        <end position="101"/>
    </location>
</feature>
<dbReference type="InterPro" id="IPR036640">
    <property type="entry name" value="ABC1_TM_sf"/>
</dbReference>
<dbReference type="Pfam" id="PF00664">
    <property type="entry name" value="ABC_membrane"/>
    <property type="match status" value="2"/>
</dbReference>
<dbReference type="CDD" id="cd18580">
    <property type="entry name" value="ABC_6TM_ABCC_D2"/>
    <property type="match status" value="1"/>
</dbReference>
<protein>
    <submittedName>
        <fullName evidence="12">Multidrug resistance-associated ABC transporter</fullName>
    </submittedName>
</protein>
<dbReference type="GO" id="GO:0005524">
    <property type="term" value="F:ATP binding"/>
    <property type="evidence" value="ECO:0007669"/>
    <property type="project" value="UniProtKB-KW"/>
</dbReference>
<dbReference type="SMART" id="SM00382">
    <property type="entry name" value="AAA"/>
    <property type="match status" value="2"/>
</dbReference>
<feature type="transmembrane region" description="Helical" evidence="9">
    <location>
        <begin position="540"/>
        <end position="561"/>
    </location>
</feature>
<evidence type="ECO:0000259" key="11">
    <source>
        <dbReference type="PROSITE" id="PS50929"/>
    </source>
</evidence>
<dbReference type="PROSITE" id="PS00211">
    <property type="entry name" value="ABC_TRANSPORTER_1"/>
    <property type="match status" value="1"/>
</dbReference>
<dbReference type="FunFam" id="3.40.50.300:FF:001354">
    <property type="entry name" value="ATP-binding cassette (ABC) transporter, putative"/>
    <property type="match status" value="1"/>
</dbReference>
<dbReference type="Gene3D" id="1.20.1560.10">
    <property type="entry name" value="ABC transporter type 1, transmembrane domain"/>
    <property type="match status" value="2"/>
</dbReference>
<proteinExistence type="predicted"/>
<name>A0A5C3LHT4_9AGAR</name>
<evidence type="ECO:0000256" key="1">
    <source>
        <dbReference type="ARBA" id="ARBA00004141"/>
    </source>
</evidence>
<dbReference type="InterPro" id="IPR044726">
    <property type="entry name" value="ABCC_6TM_D2"/>
</dbReference>
<dbReference type="InterPro" id="IPR003439">
    <property type="entry name" value="ABC_transporter-like_ATP-bd"/>
</dbReference>